<evidence type="ECO:0000313" key="1">
    <source>
        <dbReference type="EMBL" id="VEJ45102.1"/>
    </source>
</evidence>
<proteinExistence type="predicted"/>
<sequence length="30" mass="3563">MILNGNEEKTVENIVVLKEVLYKEKLKLFK</sequence>
<dbReference type="AlphaFoldDB" id="A0A448V5Q0"/>
<dbReference type="EMBL" id="LR134529">
    <property type="protein sequence ID" value="VEJ45102.1"/>
    <property type="molecule type" value="Genomic_DNA"/>
</dbReference>
<gene>
    <name evidence="1" type="ORF">NCTC12905_00750</name>
</gene>
<protein>
    <submittedName>
        <fullName evidence="1">Uncharacterized protein</fullName>
    </submittedName>
</protein>
<evidence type="ECO:0000313" key="2">
    <source>
        <dbReference type="Proteomes" id="UP000274201"/>
    </source>
</evidence>
<reference evidence="1 2" key="1">
    <citation type="submission" date="2018-12" db="EMBL/GenBank/DDBJ databases">
        <authorList>
            <consortium name="Pathogen Informatics"/>
        </authorList>
    </citation>
    <scope>NUCLEOTIDE SEQUENCE [LARGE SCALE GENOMIC DNA]</scope>
    <source>
        <strain evidence="1 2">NCTC12905</strain>
    </source>
</reference>
<dbReference type="Proteomes" id="UP000274201">
    <property type="component" value="Chromosome"/>
</dbReference>
<accession>A0A448V5Q0</accession>
<name>A0A448V5Q0_BARVI</name>
<organism evidence="1 2">
    <name type="scientific">Bartonella vinsonii</name>
    <name type="common">Rochalimaea vinsonii</name>
    <dbReference type="NCBI Taxonomy" id="33047"/>
    <lineage>
        <taxon>Bacteria</taxon>
        <taxon>Pseudomonadati</taxon>
        <taxon>Pseudomonadota</taxon>
        <taxon>Alphaproteobacteria</taxon>
        <taxon>Hyphomicrobiales</taxon>
        <taxon>Bartonellaceae</taxon>
        <taxon>Bartonella</taxon>
    </lineage>
</organism>